<dbReference type="EMBL" id="SGJD01006250">
    <property type="protein sequence ID" value="KAB0389911.1"/>
    <property type="molecule type" value="Genomic_DNA"/>
</dbReference>
<proteinExistence type="predicted"/>
<dbReference type="GO" id="GO:0035020">
    <property type="term" value="P:regulation of Rac protein signal transduction"/>
    <property type="evidence" value="ECO:0007669"/>
    <property type="project" value="TreeGrafter"/>
</dbReference>
<dbReference type="GO" id="GO:0005096">
    <property type="term" value="F:GTPase activator activity"/>
    <property type="evidence" value="ECO:0007669"/>
    <property type="project" value="UniProtKB-KW"/>
</dbReference>
<dbReference type="GO" id="GO:0005829">
    <property type="term" value="C:cytosol"/>
    <property type="evidence" value="ECO:0007669"/>
    <property type="project" value="TreeGrafter"/>
</dbReference>
<dbReference type="PANTHER" id="PTHR14130:SF3">
    <property type="entry name" value="RHO GTPASE-ACTIVATING PROTEIN 17"/>
    <property type="match status" value="1"/>
</dbReference>
<sequence length="393" mass="43529">MKQLANQTVARAEKTEVLCEDLLQFKLCMDMVQSIYHHSHKSLMHDGVLFFVEEKIVDFLHGINRKMVEAGNQVEYCKDQFAADTSSCMAKEGQYNKFFVSLLEAQADYHQKALAVLGRALTGIIEVVLVETCVIASPREPHREGHFKIGIGASKLKKLRAVLDCSTSRLDEFYSDPHPSLLIPAALTKCTAIIFVPNLLWAKNEGMLAEMAVATSIHVVMVIEQIIQYDNWFFPIKVKYHITLASVGPEHPPKALWLKAVKGIRPPLLYGNSGTGAEELDTPKTRKTTFWLSWGPELPKNILASNQSLTKSSLHSTYRSGSRLALRCLPALWALGGTSIACPLQPHKHPLTQPQPRPAKLGSHSPSKPMALPMGDGNLTNTAVTAFKIVMDI</sequence>
<dbReference type="Proteomes" id="UP000437017">
    <property type="component" value="Unassembled WGS sequence"/>
</dbReference>
<dbReference type="SUPFAM" id="SSF103657">
    <property type="entry name" value="BAR/IMD domain-like"/>
    <property type="match status" value="1"/>
</dbReference>
<dbReference type="GO" id="GO:0032956">
    <property type="term" value="P:regulation of actin cytoskeleton organization"/>
    <property type="evidence" value="ECO:0007669"/>
    <property type="project" value="TreeGrafter"/>
</dbReference>
<feature type="region of interest" description="Disordered" evidence="2">
    <location>
        <begin position="346"/>
        <end position="376"/>
    </location>
</feature>
<keyword evidence="1" id="KW-0343">GTPase activation</keyword>
<accession>A0A643BPL4</accession>
<dbReference type="OrthoDB" id="19923at2759"/>
<evidence type="ECO:0000256" key="2">
    <source>
        <dbReference type="SAM" id="MobiDB-lite"/>
    </source>
</evidence>
<reference evidence="3 4" key="1">
    <citation type="journal article" date="2019" name="PLoS ONE">
        <title>Genomic analyses reveal an absence of contemporary introgressive admixture between fin whales and blue whales, despite known hybrids.</title>
        <authorList>
            <person name="Westbury M.V."/>
            <person name="Petersen B."/>
            <person name="Lorenzen E.D."/>
        </authorList>
    </citation>
    <scope>NUCLEOTIDE SEQUENCE [LARGE SCALE GENOMIC DNA]</scope>
    <source>
        <strain evidence="3">FinWhale-01</strain>
    </source>
</reference>
<organism evidence="3 4">
    <name type="scientific">Balaenoptera physalus</name>
    <name type="common">Fin whale</name>
    <name type="synonym">Balaena physalus</name>
    <dbReference type="NCBI Taxonomy" id="9770"/>
    <lineage>
        <taxon>Eukaryota</taxon>
        <taxon>Metazoa</taxon>
        <taxon>Chordata</taxon>
        <taxon>Craniata</taxon>
        <taxon>Vertebrata</taxon>
        <taxon>Euteleostomi</taxon>
        <taxon>Mammalia</taxon>
        <taxon>Eutheria</taxon>
        <taxon>Laurasiatheria</taxon>
        <taxon>Artiodactyla</taxon>
        <taxon>Whippomorpha</taxon>
        <taxon>Cetacea</taxon>
        <taxon>Mysticeti</taxon>
        <taxon>Balaenopteridae</taxon>
        <taxon>Balaenoptera</taxon>
    </lineage>
</organism>
<evidence type="ECO:0000313" key="3">
    <source>
        <dbReference type="EMBL" id="KAB0389911.1"/>
    </source>
</evidence>
<gene>
    <name evidence="3" type="ORF">E2I00_001015</name>
</gene>
<keyword evidence="4" id="KW-1185">Reference proteome</keyword>
<evidence type="ECO:0000256" key="1">
    <source>
        <dbReference type="ARBA" id="ARBA00022468"/>
    </source>
</evidence>
<name>A0A643BPL4_BALPH</name>
<dbReference type="AlphaFoldDB" id="A0A643BPL4"/>
<dbReference type="InterPro" id="IPR027267">
    <property type="entry name" value="AH/BAR_dom_sf"/>
</dbReference>
<dbReference type="PANTHER" id="PTHR14130">
    <property type="entry name" value="3BP-1 RELATED RHOGAP"/>
    <property type="match status" value="1"/>
</dbReference>
<protein>
    <submittedName>
        <fullName evidence="3">Uncharacterized protein</fullName>
    </submittedName>
</protein>
<evidence type="ECO:0000313" key="4">
    <source>
        <dbReference type="Proteomes" id="UP000437017"/>
    </source>
</evidence>
<dbReference type="InterPro" id="IPR047165">
    <property type="entry name" value="RHG17/44/SH3BP1-like"/>
</dbReference>
<comment type="caution">
    <text evidence="3">The sequence shown here is derived from an EMBL/GenBank/DDBJ whole genome shotgun (WGS) entry which is preliminary data.</text>
</comment>